<sequence length="62" mass="6579">MQGLTILCLSGASGGRGPLTLCQGKKNNSRGNETTQAIVKTKATAMPTDILFYPLLQLKDNV</sequence>
<reference evidence="1 2" key="1">
    <citation type="submission" date="2018-03" db="EMBL/GenBank/DDBJ databases">
        <title>Adhaeribacter sp. HMF7605 Genome sequencing and assembly.</title>
        <authorList>
            <person name="Kang H."/>
            <person name="Kang J."/>
            <person name="Cha I."/>
            <person name="Kim H."/>
            <person name="Joh K."/>
        </authorList>
    </citation>
    <scope>NUCLEOTIDE SEQUENCE [LARGE SCALE GENOMIC DNA]</scope>
    <source>
        <strain evidence="1 2">HMF7605</strain>
    </source>
</reference>
<proteinExistence type="predicted"/>
<protein>
    <submittedName>
        <fullName evidence="1">Uncharacterized protein</fullName>
    </submittedName>
</protein>
<comment type="caution">
    <text evidence="1">The sequence shown here is derived from an EMBL/GenBank/DDBJ whole genome shotgun (WGS) entry which is preliminary data.</text>
</comment>
<keyword evidence="2" id="KW-1185">Reference proteome</keyword>
<accession>A0A2T2YET4</accession>
<organism evidence="1 2">
    <name type="scientific">Adhaeribacter arboris</name>
    <dbReference type="NCBI Taxonomy" id="2072846"/>
    <lineage>
        <taxon>Bacteria</taxon>
        <taxon>Pseudomonadati</taxon>
        <taxon>Bacteroidota</taxon>
        <taxon>Cytophagia</taxon>
        <taxon>Cytophagales</taxon>
        <taxon>Hymenobacteraceae</taxon>
        <taxon>Adhaeribacter</taxon>
    </lineage>
</organism>
<dbReference type="Proteomes" id="UP000240357">
    <property type="component" value="Unassembled WGS sequence"/>
</dbReference>
<evidence type="ECO:0000313" key="2">
    <source>
        <dbReference type="Proteomes" id="UP000240357"/>
    </source>
</evidence>
<gene>
    <name evidence="1" type="ORF">AHMF7605_11085</name>
</gene>
<dbReference type="EMBL" id="PYFT01000001">
    <property type="protein sequence ID" value="PSR54026.1"/>
    <property type="molecule type" value="Genomic_DNA"/>
</dbReference>
<name>A0A2T2YET4_9BACT</name>
<dbReference type="AlphaFoldDB" id="A0A2T2YET4"/>
<evidence type="ECO:0000313" key="1">
    <source>
        <dbReference type="EMBL" id="PSR54026.1"/>
    </source>
</evidence>